<dbReference type="KEGG" id="cchl:FPL14_12470"/>
<evidence type="ECO:0000313" key="7">
    <source>
        <dbReference type="Proteomes" id="UP000515679"/>
    </source>
</evidence>
<feature type="DNA-binding region" description="H-T-H motif" evidence="4">
    <location>
        <begin position="36"/>
        <end position="55"/>
    </location>
</feature>
<dbReference type="RefSeq" id="WP_182303290.1">
    <property type="nucleotide sequence ID" value="NZ_CP041969.1"/>
</dbReference>
<accession>A0A7G5BY75</accession>
<keyword evidence="7" id="KW-1185">Reference proteome</keyword>
<keyword evidence="2 4" id="KW-0238">DNA-binding</keyword>
<sequence length="200" mass="22939">MQMIKNKFQLKREATYRQLLEAGMKCFSAKGFASTTIGDIVAQTGHTNGAFYVHFKTKEQLFLQVLEYQMQITSGWTDVPKAYSPTDTTLEEVVTITLTRLAEMLQGVDNWIVVLADFYQYTKEKPEIQGLLREKYQDWVFGIEQFIRVLQTHGWISKDKDPILTAKQVIAFNEGFTVFSKLFGETDTKALIQGLVKLMT</sequence>
<feature type="domain" description="HTH tetR-type" evidence="5">
    <location>
        <begin position="13"/>
        <end position="73"/>
    </location>
</feature>
<reference evidence="6 7" key="1">
    <citation type="submission" date="2019-07" db="EMBL/GenBank/DDBJ databases">
        <authorList>
            <person name="Kim J.K."/>
            <person name="Cheong H.-M."/>
            <person name="Choi Y."/>
            <person name="Hwang K.J."/>
            <person name="Lee S."/>
            <person name="Choi C."/>
        </authorList>
    </citation>
    <scope>NUCLEOTIDE SEQUENCE [LARGE SCALE GENOMIC DNA]</scope>
    <source>
        <strain evidence="6 7">KS 22</strain>
    </source>
</reference>
<dbReference type="Gene3D" id="1.10.357.10">
    <property type="entry name" value="Tetracycline Repressor, domain 2"/>
    <property type="match status" value="1"/>
</dbReference>
<evidence type="ECO:0000256" key="2">
    <source>
        <dbReference type="ARBA" id="ARBA00023125"/>
    </source>
</evidence>
<dbReference type="Proteomes" id="UP000515679">
    <property type="component" value="Chromosome"/>
</dbReference>
<evidence type="ECO:0000259" key="5">
    <source>
        <dbReference type="PROSITE" id="PS50977"/>
    </source>
</evidence>
<organism evidence="6 7">
    <name type="scientific">Cohnella cholangitidis</name>
    <dbReference type="NCBI Taxonomy" id="2598458"/>
    <lineage>
        <taxon>Bacteria</taxon>
        <taxon>Bacillati</taxon>
        <taxon>Bacillota</taxon>
        <taxon>Bacilli</taxon>
        <taxon>Bacillales</taxon>
        <taxon>Paenibacillaceae</taxon>
        <taxon>Cohnella</taxon>
    </lineage>
</organism>
<dbReference type="PANTHER" id="PTHR47506:SF1">
    <property type="entry name" value="HTH-TYPE TRANSCRIPTIONAL REGULATOR YJDC"/>
    <property type="match status" value="1"/>
</dbReference>
<dbReference type="Pfam" id="PF00440">
    <property type="entry name" value="TetR_N"/>
    <property type="match status" value="1"/>
</dbReference>
<dbReference type="SUPFAM" id="SSF48498">
    <property type="entry name" value="Tetracyclin repressor-like, C-terminal domain"/>
    <property type="match status" value="1"/>
</dbReference>
<name>A0A7G5BY75_9BACL</name>
<dbReference type="PROSITE" id="PS50977">
    <property type="entry name" value="HTH_TETR_2"/>
    <property type="match status" value="1"/>
</dbReference>
<evidence type="ECO:0000256" key="1">
    <source>
        <dbReference type="ARBA" id="ARBA00023015"/>
    </source>
</evidence>
<evidence type="ECO:0000256" key="4">
    <source>
        <dbReference type="PROSITE-ProRule" id="PRU00335"/>
    </source>
</evidence>
<dbReference type="PANTHER" id="PTHR47506">
    <property type="entry name" value="TRANSCRIPTIONAL REGULATORY PROTEIN"/>
    <property type="match status" value="1"/>
</dbReference>
<dbReference type="InterPro" id="IPR009057">
    <property type="entry name" value="Homeodomain-like_sf"/>
</dbReference>
<dbReference type="EMBL" id="CP041969">
    <property type="protein sequence ID" value="QMV41909.1"/>
    <property type="molecule type" value="Genomic_DNA"/>
</dbReference>
<protein>
    <submittedName>
        <fullName evidence="6">TetR/AcrR family transcriptional regulator</fullName>
    </submittedName>
</protein>
<keyword evidence="1" id="KW-0805">Transcription regulation</keyword>
<evidence type="ECO:0000313" key="6">
    <source>
        <dbReference type="EMBL" id="QMV41909.1"/>
    </source>
</evidence>
<dbReference type="InterPro" id="IPR036271">
    <property type="entry name" value="Tet_transcr_reg_TetR-rel_C_sf"/>
</dbReference>
<dbReference type="PRINTS" id="PR00455">
    <property type="entry name" value="HTHTETR"/>
</dbReference>
<dbReference type="GO" id="GO:0003677">
    <property type="term" value="F:DNA binding"/>
    <property type="evidence" value="ECO:0007669"/>
    <property type="project" value="UniProtKB-UniRule"/>
</dbReference>
<dbReference type="InterPro" id="IPR001647">
    <property type="entry name" value="HTH_TetR"/>
</dbReference>
<gene>
    <name evidence="6" type="ORF">FPL14_12470</name>
</gene>
<proteinExistence type="predicted"/>
<evidence type="ECO:0000256" key="3">
    <source>
        <dbReference type="ARBA" id="ARBA00023163"/>
    </source>
</evidence>
<dbReference type="SUPFAM" id="SSF46689">
    <property type="entry name" value="Homeodomain-like"/>
    <property type="match status" value="1"/>
</dbReference>
<dbReference type="AlphaFoldDB" id="A0A7G5BY75"/>
<keyword evidence="3" id="KW-0804">Transcription</keyword>